<dbReference type="InterPro" id="IPR017871">
    <property type="entry name" value="ABC_transporter-like_CS"/>
</dbReference>
<comment type="similarity">
    <text evidence="10">Belongs to the ABC transporter superfamily. Macrolide exporter (TC 3.A.1.122) family.</text>
</comment>
<dbReference type="InterPro" id="IPR017911">
    <property type="entry name" value="MacB-like_ATP-bd"/>
</dbReference>
<evidence type="ECO:0000256" key="9">
    <source>
        <dbReference type="ARBA" id="ARBA00023136"/>
    </source>
</evidence>
<comment type="subcellular location">
    <subcellularLocation>
        <location evidence="1">Cell inner membrane</location>
        <topology evidence="1">Multi-pass membrane protein</topology>
    </subcellularLocation>
</comment>
<keyword evidence="5 11" id="KW-0812">Transmembrane</keyword>
<dbReference type="SUPFAM" id="SSF52540">
    <property type="entry name" value="P-loop containing nucleoside triphosphate hydrolases"/>
    <property type="match status" value="1"/>
</dbReference>
<dbReference type="GO" id="GO:0016887">
    <property type="term" value="F:ATP hydrolysis activity"/>
    <property type="evidence" value="ECO:0007669"/>
    <property type="project" value="InterPro"/>
</dbReference>
<evidence type="ECO:0000313" key="14">
    <source>
        <dbReference type="Proteomes" id="UP000231382"/>
    </source>
</evidence>
<evidence type="ECO:0000256" key="11">
    <source>
        <dbReference type="SAM" id="Phobius"/>
    </source>
</evidence>
<dbReference type="EMBL" id="PEZW01000021">
    <property type="protein sequence ID" value="PIS07477.1"/>
    <property type="molecule type" value="Genomic_DNA"/>
</dbReference>
<evidence type="ECO:0000256" key="3">
    <source>
        <dbReference type="ARBA" id="ARBA00022475"/>
    </source>
</evidence>
<proteinExistence type="inferred from homology"/>
<dbReference type="InterPro" id="IPR015854">
    <property type="entry name" value="ABC_transpr_LolD-like"/>
</dbReference>
<dbReference type="GO" id="GO:0005524">
    <property type="term" value="F:ATP binding"/>
    <property type="evidence" value="ECO:0007669"/>
    <property type="project" value="UniProtKB-KW"/>
</dbReference>
<dbReference type="PANTHER" id="PTHR24220">
    <property type="entry name" value="IMPORT ATP-BINDING PROTEIN"/>
    <property type="match status" value="1"/>
</dbReference>
<dbReference type="PROSITE" id="PS50893">
    <property type="entry name" value="ABC_TRANSPORTER_2"/>
    <property type="match status" value="1"/>
</dbReference>
<evidence type="ECO:0000256" key="10">
    <source>
        <dbReference type="ARBA" id="ARBA00038388"/>
    </source>
</evidence>
<feature type="transmembrane region" description="Helical" evidence="11">
    <location>
        <begin position="561"/>
        <end position="580"/>
    </location>
</feature>
<dbReference type="FunFam" id="3.40.50.300:FF:000032">
    <property type="entry name" value="Export ABC transporter ATP-binding protein"/>
    <property type="match status" value="1"/>
</dbReference>
<keyword evidence="6" id="KW-0547">Nucleotide-binding</keyword>
<sequence length="644" mass="69250">MSDPIIKAENLTRTYCVGRNKVTALSGVNLEINQGDFAVIFGPSGSGKTTLLSLLAGLDTPTEGQVFVDGTNINKLSPNKLAQFRSDNIGMVFQQFNLISALNSRDNVAIPLLLRGLRSKYSRNQANKVLSTLGLSDRTSHKPSELSGGQQQRVAIARALVTKPNILLVDEPTGNLDIPTGNDILEILKEINTKFGTTIILVTHNPEFVKYGNRIINVADGKIIQDRTVDTKRELAENISSLPASNGHLSIFEAFRLAMVHFFNKGFRAFLTTLGVAMGVGSVVALVSLGIGLQTITSSQLASFSDLVSITVTANKDATTNLDDTTVSRIKSLSHVAMVSPNLTLPAQVSIGNSSSQGIVEAIKPEALDFEGVTLSAGTAFKNDSGVIITKAVAKSFNITNLESLIGEDITLSLVSSDGTDLSQAKIVTVPEKISGVSDDDMSSNIYLSLTHLKNYISPDNYNAVKVKIDNRTNVEAVKNTIDTMGFNTTSVVDLINRVDKVFLITQLTLGIIGGVALLIALIGIVNIMTIALLERTHEVGVLKAIGATALDIRRIFEYEVILYGFFGAILGVAAAWSFGWGINSLIAYFMQRENIAGNIALFVTPVSFIILMIVLTMFISLMGGWFPAKKAAKLSAMEALRYE</sequence>
<evidence type="ECO:0000256" key="4">
    <source>
        <dbReference type="ARBA" id="ARBA00022519"/>
    </source>
</evidence>
<evidence type="ECO:0000256" key="8">
    <source>
        <dbReference type="ARBA" id="ARBA00022989"/>
    </source>
</evidence>
<dbReference type="AlphaFoldDB" id="A0A2H0W801"/>
<dbReference type="InterPro" id="IPR003838">
    <property type="entry name" value="ABC3_permease_C"/>
</dbReference>
<dbReference type="PANTHER" id="PTHR24220:SF86">
    <property type="entry name" value="ABC TRANSPORTER ABCH.1"/>
    <property type="match status" value="1"/>
</dbReference>
<dbReference type="InterPro" id="IPR003593">
    <property type="entry name" value="AAA+_ATPase"/>
</dbReference>
<feature type="transmembrane region" description="Helical" evidence="11">
    <location>
        <begin position="600"/>
        <end position="627"/>
    </location>
</feature>
<evidence type="ECO:0000256" key="1">
    <source>
        <dbReference type="ARBA" id="ARBA00004429"/>
    </source>
</evidence>
<dbReference type="Pfam" id="PF12704">
    <property type="entry name" value="MacB_PCD"/>
    <property type="match status" value="1"/>
</dbReference>
<keyword evidence="3" id="KW-1003">Cell membrane</keyword>
<feature type="transmembrane region" description="Helical" evidence="11">
    <location>
        <begin position="508"/>
        <end position="534"/>
    </location>
</feature>
<dbReference type="InterPro" id="IPR027417">
    <property type="entry name" value="P-loop_NTPase"/>
</dbReference>
<dbReference type="Pfam" id="PF00005">
    <property type="entry name" value="ABC_tran"/>
    <property type="match status" value="1"/>
</dbReference>
<dbReference type="GO" id="GO:0098796">
    <property type="term" value="C:membrane protein complex"/>
    <property type="evidence" value="ECO:0007669"/>
    <property type="project" value="UniProtKB-ARBA"/>
</dbReference>
<comment type="caution">
    <text evidence="13">The sequence shown here is derived from an EMBL/GenBank/DDBJ whole genome shotgun (WGS) entry which is preliminary data.</text>
</comment>
<name>A0A2H0W801_9BACT</name>
<evidence type="ECO:0000259" key="12">
    <source>
        <dbReference type="PROSITE" id="PS50893"/>
    </source>
</evidence>
<reference evidence="14" key="1">
    <citation type="submission" date="2017-09" db="EMBL/GenBank/DDBJ databases">
        <title>Depth-based differentiation of microbial function through sediment-hosted aquifers and enrichment of novel symbionts in the deep terrestrial subsurface.</title>
        <authorList>
            <person name="Probst A.J."/>
            <person name="Ladd B."/>
            <person name="Jarett J.K."/>
            <person name="Geller-Mcgrath D.E."/>
            <person name="Sieber C.M.K."/>
            <person name="Emerson J.B."/>
            <person name="Anantharaman K."/>
            <person name="Thomas B.C."/>
            <person name="Malmstrom R."/>
            <person name="Stieglmeier M."/>
            <person name="Klingl A."/>
            <person name="Woyke T."/>
            <person name="Ryan C.M."/>
            <person name="Banfield J.F."/>
        </authorList>
    </citation>
    <scope>NUCLEOTIDE SEQUENCE [LARGE SCALE GENOMIC DNA]</scope>
</reference>
<dbReference type="GO" id="GO:0005886">
    <property type="term" value="C:plasma membrane"/>
    <property type="evidence" value="ECO:0007669"/>
    <property type="project" value="UniProtKB-SubCell"/>
</dbReference>
<evidence type="ECO:0000313" key="13">
    <source>
        <dbReference type="EMBL" id="PIS07477.1"/>
    </source>
</evidence>
<gene>
    <name evidence="13" type="ORF">COT78_03320</name>
</gene>
<dbReference type="Gene3D" id="3.40.50.300">
    <property type="entry name" value="P-loop containing nucleotide triphosphate hydrolases"/>
    <property type="match status" value="1"/>
</dbReference>
<dbReference type="SMART" id="SM00382">
    <property type="entry name" value="AAA"/>
    <property type="match status" value="1"/>
</dbReference>
<dbReference type="PROSITE" id="PS00211">
    <property type="entry name" value="ABC_TRANSPORTER_1"/>
    <property type="match status" value="1"/>
</dbReference>
<keyword evidence="4" id="KW-0997">Cell inner membrane</keyword>
<dbReference type="Proteomes" id="UP000231382">
    <property type="component" value="Unassembled WGS sequence"/>
</dbReference>
<keyword evidence="8 11" id="KW-1133">Transmembrane helix</keyword>
<evidence type="ECO:0000256" key="6">
    <source>
        <dbReference type="ARBA" id="ARBA00022741"/>
    </source>
</evidence>
<dbReference type="InterPro" id="IPR003439">
    <property type="entry name" value="ABC_transporter-like_ATP-bd"/>
</dbReference>
<evidence type="ECO:0000256" key="2">
    <source>
        <dbReference type="ARBA" id="ARBA00022448"/>
    </source>
</evidence>
<dbReference type="CDD" id="cd03255">
    <property type="entry name" value="ABC_MJ0796_LolCDE_FtsE"/>
    <property type="match status" value="1"/>
</dbReference>
<evidence type="ECO:0000256" key="5">
    <source>
        <dbReference type="ARBA" id="ARBA00022692"/>
    </source>
</evidence>
<feature type="domain" description="ABC transporter" evidence="12">
    <location>
        <begin position="6"/>
        <end position="245"/>
    </location>
</feature>
<keyword evidence="7" id="KW-0067">ATP-binding</keyword>
<protein>
    <recommendedName>
        <fullName evidence="12">ABC transporter domain-containing protein</fullName>
    </recommendedName>
</protein>
<keyword evidence="2" id="KW-0813">Transport</keyword>
<feature type="transmembrane region" description="Helical" evidence="11">
    <location>
        <begin position="269"/>
        <end position="293"/>
    </location>
</feature>
<dbReference type="InterPro" id="IPR025857">
    <property type="entry name" value="MacB_PCD"/>
</dbReference>
<dbReference type="Pfam" id="PF02687">
    <property type="entry name" value="FtsX"/>
    <property type="match status" value="1"/>
</dbReference>
<organism evidence="13 14">
    <name type="scientific">Candidatus Berkelbacteria bacterium CG10_big_fil_rev_8_21_14_0_10_43_13</name>
    <dbReference type="NCBI Taxonomy" id="1974514"/>
    <lineage>
        <taxon>Bacteria</taxon>
        <taxon>Candidatus Berkelbacteria</taxon>
    </lineage>
</organism>
<keyword evidence="9 11" id="KW-0472">Membrane</keyword>
<evidence type="ECO:0000256" key="7">
    <source>
        <dbReference type="ARBA" id="ARBA00022840"/>
    </source>
</evidence>
<accession>A0A2H0W801</accession>
<dbReference type="GO" id="GO:0022857">
    <property type="term" value="F:transmembrane transporter activity"/>
    <property type="evidence" value="ECO:0007669"/>
    <property type="project" value="TreeGrafter"/>
</dbReference>